<comment type="caution">
    <text evidence="1">The sequence shown here is derived from an EMBL/GenBank/DDBJ whole genome shotgun (WGS) entry which is preliminary data.</text>
</comment>
<reference evidence="1 2" key="1">
    <citation type="journal article" date="2024" name="G3 (Bethesda)">
        <title>Genome assembly of Hibiscus sabdariffa L. provides insights into metabolisms of medicinal natural products.</title>
        <authorList>
            <person name="Kim T."/>
        </authorList>
    </citation>
    <scope>NUCLEOTIDE SEQUENCE [LARGE SCALE GENOMIC DNA]</scope>
    <source>
        <strain evidence="1">TK-2024</strain>
        <tissue evidence="1">Old leaves</tissue>
    </source>
</reference>
<accession>A0ABR2B250</accession>
<evidence type="ECO:0000313" key="2">
    <source>
        <dbReference type="Proteomes" id="UP001472677"/>
    </source>
</evidence>
<organism evidence="1 2">
    <name type="scientific">Hibiscus sabdariffa</name>
    <name type="common">roselle</name>
    <dbReference type="NCBI Taxonomy" id="183260"/>
    <lineage>
        <taxon>Eukaryota</taxon>
        <taxon>Viridiplantae</taxon>
        <taxon>Streptophyta</taxon>
        <taxon>Embryophyta</taxon>
        <taxon>Tracheophyta</taxon>
        <taxon>Spermatophyta</taxon>
        <taxon>Magnoliopsida</taxon>
        <taxon>eudicotyledons</taxon>
        <taxon>Gunneridae</taxon>
        <taxon>Pentapetalae</taxon>
        <taxon>rosids</taxon>
        <taxon>malvids</taxon>
        <taxon>Malvales</taxon>
        <taxon>Malvaceae</taxon>
        <taxon>Malvoideae</taxon>
        <taxon>Hibiscus</taxon>
    </lineage>
</organism>
<dbReference type="Proteomes" id="UP001472677">
    <property type="component" value="Unassembled WGS sequence"/>
</dbReference>
<evidence type="ECO:0000313" key="1">
    <source>
        <dbReference type="EMBL" id="KAK8500812.1"/>
    </source>
</evidence>
<name>A0ABR2B250_9ROSI</name>
<gene>
    <name evidence="1" type="ORF">V6N12_021021</name>
</gene>
<sequence>MEILKGAHNQNDTPEGSLPDEIDFVFKENFHDAGPTNLAVRDGVKKGMTTTPSNEEEDGGRVRKLLDISKGTLFDDGSGIKRAIQFLQLNQILLGERPLLSPRKSREV</sequence>
<dbReference type="EMBL" id="JBBPBM010000206">
    <property type="protein sequence ID" value="KAK8500812.1"/>
    <property type="molecule type" value="Genomic_DNA"/>
</dbReference>
<protein>
    <submittedName>
        <fullName evidence="1">Uncharacterized protein</fullName>
    </submittedName>
</protein>
<keyword evidence="2" id="KW-1185">Reference proteome</keyword>
<proteinExistence type="predicted"/>